<protein>
    <submittedName>
        <fullName evidence="3">Uncharacterized protein</fullName>
    </submittedName>
</protein>
<dbReference type="AlphaFoldDB" id="A0AAD1ZCJ8"/>
<keyword evidence="4" id="KW-1185">Reference proteome</keyword>
<sequence>MKPRTNEVSRRSRGLQGQGQGPNWVLIAGSALLSTLSIRLGYKLKQVLDTRKPENSNNSLKGKGKSTDENKSRSFHLHSSAYCFPNHVNGCYNSYSGSRNVIKIKQQANDQMVPEHEMVLPLATQPAPEFSKENGVLWASSPDCLELPQKPFHQSNSSDSLCVSESGSDIFSKREVIQKLRQQLKRRDDTILEMQDQITELQNSLNSQLSCSSHLQSMLDAANRDLFDSNSEIQRLRKAIADHCVQHIDSRDMPPAVPIWPPEGRNGHANEYLEVENNLVYPKTGKGDREKIEQLKREVSELKEVIEGKEYLLSSYKDQKAELLMKIKELQQRLDSQLPNIL</sequence>
<gene>
    <name evidence="3" type="ORF">FPE_LOCUS14394</name>
</gene>
<evidence type="ECO:0000313" key="3">
    <source>
        <dbReference type="EMBL" id="CAI9766964.1"/>
    </source>
</evidence>
<reference evidence="3" key="1">
    <citation type="submission" date="2023-05" db="EMBL/GenBank/DDBJ databases">
        <authorList>
            <person name="Huff M."/>
        </authorList>
    </citation>
    <scope>NUCLEOTIDE SEQUENCE</scope>
</reference>
<evidence type="ECO:0000256" key="1">
    <source>
        <dbReference type="SAM" id="Coils"/>
    </source>
</evidence>
<feature type="coiled-coil region" evidence="1">
    <location>
        <begin position="285"/>
        <end position="333"/>
    </location>
</feature>
<dbReference type="PANTHER" id="PTHR34462">
    <property type="entry name" value="OS05G0587400 PROTEIN"/>
    <property type="match status" value="1"/>
</dbReference>
<feature type="compositionally biased region" description="Basic and acidic residues" evidence="2">
    <location>
        <begin position="1"/>
        <end position="10"/>
    </location>
</feature>
<dbReference type="Proteomes" id="UP000834106">
    <property type="component" value="Chromosome 8"/>
</dbReference>
<feature type="region of interest" description="Disordered" evidence="2">
    <location>
        <begin position="1"/>
        <end position="20"/>
    </location>
</feature>
<feature type="region of interest" description="Disordered" evidence="2">
    <location>
        <begin position="52"/>
        <end position="72"/>
    </location>
</feature>
<proteinExistence type="predicted"/>
<accession>A0AAD1ZCJ8</accession>
<evidence type="ECO:0000313" key="4">
    <source>
        <dbReference type="Proteomes" id="UP000834106"/>
    </source>
</evidence>
<feature type="coiled-coil region" evidence="1">
    <location>
        <begin position="177"/>
        <end position="239"/>
    </location>
</feature>
<organism evidence="3 4">
    <name type="scientific">Fraxinus pennsylvanica</name>
    <dbReference type="NCBI Taxonomy" id="56036"/>
    <lineage>
        <taxon>Eukaryota</taxon>
        <taxon>Viridiplantae</taxon>
        <taxon>Streptophyta</taxon>
        <taxon>Embryophyta</taxon>
        <taxon>Tracheophyta</taxon>
        <taxon>Spermatophyta</taxon>
        <taxon>Magnoliopsida</taxon>
        <taxon>eudicotyledons</taxon>
        <taxon>Gunneridae</taxon>
        <taxon>Pentapetalae</taxon>
        <taxon>asterids</taxon>
        <taxon>lamiids</taxon>
        <taxon>Lamiales</taxon>
        <taxon>Oleaceae</taxon>
        <taxon>Oleeae</taxon>
        <taxon>Fraxinus</taxon>
    </lineage>
</organism>
<name>A0AAD1ZCJ8_9LAMI</name>
<dbReference type="EMBL" id="OU503043">
    <property type="protein sequence ID" value="CAI9766964.1"/>
    <property type="molecule type" value="Genomic_DNA"/>
</dbReference>
<keyword evidence="1" id="KW-0175">Coiled coil</keyword>
<evidence type="ECO:0000256" key="2">
    <source>
        <dbReference type="SAM" id="MobiDB-lite"/>
    </source>
</evidence>
<dbReference type="PANTHER" id="PTHR34462:SF1">
    <property type="entry name" value="OS05G0587400 PROTEIN"/>
    <property type="match status" value="1"/>
</dbReference>